<proteinExistence type="predicted"/>
<feature type="transmembrane region" description="Helical" evidence="1">
    <location>
        <begin position="52"/>
        <end position="70"/>
    </location>
</feature>
<evidence type="ECO:0000313" key="2">
    <source>
        <dbReference type="EMBL" id="AQZ93538.1"/>
    </source>
</evidence>
<accession>A0A1V0B0S8</accession>
<reference evidence="2 3" key="1">
    <citation type="submission" date="2017-03" db="EMBL/GenBank/DDBJ databases">
        <title>Complete genome sequence of the novel DNRA strain Pseudomonas sp. S-6-2 isolated from Chinese polluted river sediment. Journal of Biotechnology.</title>
        <authorList>
            <person name="Li J."/>
            <person name="Xiang F."/>
            <person name="Wang L."/>
            <person name="Xi L."/>
            <person name="Liu J."/>
        </authorList>
    </citation>
    <scope>NUCLEOTIDE SEQUENCE [LARGE SCALE GENOMIC DNA]</scope>
    <source>
        <strain evidence="2 3">S-6-2</strain>
    </source>
</reference>
<dbReference type="RefSeq" id="WP_080048396.1">
    <property type="nucleotide sequence ID" value="NZ_CP020100.1"/>
</dbReference>
<keyword evidence="1" id="KW-0472">Membrane</keyword>
<evidence type="ECO:0000313" key="3">
    <source>
        <dbReference type="Proteomes" id="UP000243488"/>
    </source>
</evidence>
<keyword evidence="1" id="KW-1133">Transmembrane helix</keyword>
<evidence type="ECO:0000256" key="1">
    <source>
        <dbReference type="SAM" id="Phobius"/>
    </source>
</evidence>
<feature type="transmembrane region" description="Helical" evidence="1">
    <location>
        <begin position="12"/>
        <end position="40"/>
    </location>
</feature>
<keyword evidence="1" id="KW-0812">Transmembrane</keyword>
<feature type="transmembrane region" description="Helical" evidence="1">
    <location>
        <begin position="82"/>
        <end position="101"/>
    </location>
</feature>
<dbReference type="Pfam" id="PF11086">
    <property type="entry name" value="DUF2878"/>
    <property type="match status" value="1"/>
</dbReference>
<dbReference type="AlphaFoldDB" id="A0A1V0B0S8"/>
<dbReference type="EMBL" id="CP020100">
    <property type="protein sequence ID" value="AQZ93538.1"/>
    <property type="molecule type" value="Genomic_DNA"/>
</dbReference>
<gene>
    <name evidence="2" type="ORF">BVH74_01595</name>
</gene>
<evidence type="ECO:0008006" key="4">
    <source>
        <dbReference type="Google" id="ProtNLM"/>
    </source>
</evidence>
<feature type="transmembrane region" description="Helical" evidence="1">
    <location>
        <begin position="108"/>
        <end position="130"/>
    </location>
</feature>
<name>A0A1V0B0S8_9GAMM</name>
<dbReference type="STRING" id="1931241.BVH74_01595"/>
<dbReference type="Proteomes" id="UP000243488">
    <property type="component" value="Chromosome"/>
</dbReference>
<organism evidence="2 3">
    <name type="scientific">Halopseudomonas phragmitis</name>
    <dbReference type="NCBI Taxonomy" id="1931241"/>
    <lineage>
        <taxon>Bacteria</taxon>
        <taxon>Pseudomonadati</taxon>
        <taxon>Pseudomonadota</taxon>
        <taxon>Gammaproteobacteria</taxon>
        <taxon>Pseudomonadales</taxon>
        <taxon>Pseudomonadaceae</taxon>
        <taxon>Halopseudomonas</taxon>
    </lineage>
</organism>
<feature type="transmembrane region" description="Helical" evidence="1">
    <location>
        <begin position="142"/>
        <end position="163"/>
    </location>
</feature>
<dbReference type="InterPro" id="IPR021306">
    <property type="entry name" value="DUF2878"/>
</dbReference>
<sequence length="179" mass="19559">MAVKTGANAVLFVLGALTCLLASANPWWLLAPVAILLVHFSWISSWAREGKLVVSVLLAGSALDSFLLQLGVFEFPGDATLIPAWLALLWALLGTTLNHCLAWTAKRWWLASLVGLVIGPCAYLLAQAWADLSLVHGPQTSLLILIPIWAAVLPLLQGFANLYQEQYRLRQLGRRPPKN</sequence>
<keyword evidence="3" id="KW-1185">Reference proteome</keyword>
<dbReference type="KEGG" id="ppha:BVH74_01595"/>
<protein>
    <recommendedName>
        <fullName evidence="4">DUF2878 domain-containing protein</fullName>
    </recommendedName>
</protein>